<gene>
    <name evidence="1" type="ORF">NM208_g1775</name>
</gene>
<reference evidence="1" key="1">
    <citation type="submission" date="2022-08" db="EMBL/GenBank/DDBJ databases">
        <title>Genome Sequence of Fusarium decemcellulare.</title>
        <authorList>
            <person name="Buettner E."/>
        </authorList>
    </citation>
    <scope>NUCLEOTIDE SEQUENCE</scope>
    <source>
        <strain evidence="1">Babe19</strain>
    </source>
</reference>
<sequence length="975" mass="109425">MQDADVAKKQPSTDMERHLQAIWAKILNYAPSKIGVDDTFMSLGGDSITAMQAVAHCRKMGLKLPVSVILQKKTIASIAPHCERVGADSSIAIPIKAAEGTPFSLSPIQKRYFEQERNNARIRYNQSLFVRVKESVSLDTLQESIDAIVSRHGMLRARFLQTGRGQWQQVITPWTENAYRLIYHDVATFDDQVINSISQESASSLDIVDGPVFSVDIFNIAEQDRTVFFTAHHLVVDIVSWQVILGQLEEIISGSVQSSPPDLTFQQWTRLLETEFSGNADIPEVLPLDIPTNNFGFWQVSAENNVFSDNLEVSFDLPVTTTELILNQSNNAMGTTPLEILLGPLLLSFRQTFSERDTPPVFIERHGREATRGDAVEPSQLVGWFTTMHPVHIPIDADATATESVRLVKDLGRKVPRNGFLYFAHRYLAASGAERFSEHDPVELLVNYSGAFQQLESSDASVQLESRLKSNISDADPSTHRWAMIDVEIGVSHGVMSVHFLLNKNMAHLGRVRQWISEYKTLLSCTAEQLLSLSPTKTLLDFPLLDISYDQLSDILTKDLPQLGYNPSEDVEDILPTSPFQDYALAGHLDVAARHWICYYFELPHNVDVTRLNQTCVKIVEHYSLLRTIFLKHGSRFLQVVLKSLPPRVDYYESAGEMTTFMENVFHDDLATLPSLGLPFLRFTIIRTPTRSRLLMRLSHAQFDGFSRVSFVNTLASLYSGQQLPSGFVDYSEFIRHTKKTHRQGCEYWRTALADAQPTTVVEITPQPRFRDEGVIRAEKSVPPFNKLEGVTSATLFNAACAILVHSLTKSSDITFCRLTSGRTALDPKFQHLVGPCLNMVPVRVRFPEGDVQTAHVLQQIHKQYIESIPYETVGLDDIIRECTDWTTSMAEFPIVTQHLNLEEGSEVDLTGKSKFGVHVWDPVTVDPFPWSLALGAFPSKAGVKISITANSKYTTRAVVESIVESLCEVINRIR</sequence>
<proteinExistence type="predicted"/>
<accession>A0ACC1SUR5</accession>
<protein>
    <submittedName>
        <fullName evidence="1">Uncharacterized protein</fullName>
    </submittedName>
</protein>
<organism evidence="1 2">
    <name type="scientific">Fusarium decemcellulare</name>
    <dbReference type="NCBI Taxonomy" id="57161"/>
    <lineage>
        <taxon>Eukaryota</taxon>
        <taxon>Fungi</taxon>
        <taxon>Dikarya</taxon>
        <taxon>Ascomycota</taxon>
        <taxon>Pezizomycotina</taxon>
        <taxon>Sordariomycetes</taxon>
        <taxon>Hypocreomycetidae</taxon>
        <taxon>Hypocreales</taxon>
        <taxon>Nectriaceae</taxon>
        <taxon>Fusarium</taxon>
        <taxon>Fusarium decemcellulare species complex</taxon>
    </lineage>
</organism>
<evidence type="ECO:0000313" key="1">
    <source>
        <dbReference type="EMBL" id="KAJ3546918.1"/>
    </source>
</evidence>
<evidence type="ECO:0000313" key="2">
    <source>
        <dbReference type="Proteomes" id="UP001148629"/>
    </source>
</evidence>
<name>A0ACC1SUR5_9HYPO</name>
<comment type="caution">
    <text evidence="1">The sequence shown here is derived from an EMBL/GenBank/DDBJ whole genome shotgun (WGS) entry which is preliminary data.</text>
</comment>
<keyword evidence="2" id="KW-1185">Reference proteome</keyword>
<dbReference type="Proteomes" id="UP001148629">
    <property type="component" value="Unassembled WGS sequence"/>
</dbReference>
<dbReference type="EMBL" id="JANRMS010000096">
    <property type="protein sequence ID" value="KAJ3546918.1"/>
    <property type="molecule type" value="Genomic_DNA"/>
</dbReference>